<evidence type="ECO:0000256" key="1">
    <source>
        <dbReference type="SAM" id="MobiDB-lite"/>
    </source>
</evidence>
<name>F0YHA7_AURAN</name>
<dbReference type="GeneID" id="20225764"/>
<feature type="compositionally biased region" description="Low complexity" evidence="1">
    <location>
        <begin position="237"/>
        <end position="249"/>
    </location>
</feature>
<feature type="region of interest" description="Disordered" evidence="1">
    <location>
        <begin position="870"/>
        <end position="890"/>
    </location>
</feature>
<feature type="compositionally biased region" description="Basic and acidic residues" evidence="1">
    <location>
        <begin position="452"/>
        <end position="488"/>
    </location>
</feature>
<evidence type="ECO:0000313" key="3">
    <source>
        <dbReference type="Proteomes" id="UP000002729"/>
    </source>
</evidence>
<dbReference type="Proteomes" id="UP000002729">
    <property type="component" value="Unassembled WGS sequence"/>
</dbReference>
<dbReference type="SUPFAM" id="SSF57997">
    <property type="entry name" value="Tropomyosin"/>
    <property type="match status" value="1"/>
</dbReference>
<keyword evidence="3" id="KW-1185">Reference proteome</keyword>
<organism evidence="3">
    <name type="scientific">Aureococcus anophagefferens</name>
    <name type="common">Harmful bloom alga</name>
    <dbReference type="NCBI Taxonomy" id="44056"/>
    <lineage>
        <taxon>Eukaryota</taxon>
        <taxon>Sar</taxon>
        <taxon>Stramenopiles</taxon>
        <taxon>Ochrophyta</taxon>
        <taxon>Pelagophyceae</taxon>
        <taxon>Pelagomonadales</taxon>
        <taxon>Pelagomonadaceae</taxon>
        <taxon>Aureococcus</taxon>
    </lineage>
</organism>
<dbReference type="InParanoid" id="F0YHA7"/>
<dbReference type="EMBL" id="GL833141">
    <property type="protein sequence ID" value="EGB05411.1"/>
    <property type="molecule type" value="Genomic_DNA"/>
</dbReference>
<feature type="region of interest" description="Disordered" evidence="1">
    <location>
        <begin position="28"/>
        <end position="62"/>
    </location>
</feature>
<dbReference type="RefSeq" id="XP_009039795.1">
    <property type="nucleotide sequence ID" value="XM_009041547.1"/>
</dbReference>
<proteinExistence type="predicted"/>
<dbReference type="KEGG" id="aaf:AURANDRAFT_66369"/>
<feature type="region of interest" description="Disordered" evidence="1">
    <location>
        <begin position="160"/>
        <end position="288"/>
    </location>
</feature>
<dbReference type="AlphaFoldDB" id="F0YHA7"/>
<sequence>MAALKGQASASALASEVVAAAVEEVFDEAPPATPRPASPPAASQRSIETLLSPKSPATPSGRALEGQECLQYMLLFERQAAGLDLDALQLGSVRVDVPRGPQVKSALRSAAKLATTALRRCELLEGDVAAEKARVAALRMDQDVLEKRLAMLETRCHQSEKRCSKLDMRADEADRRQEADERWKRTTEERLERAEQRLESADAESKRKSEELADVQRQARTTRQSMARMSVAGGQRATVSAAAATSLAAMREDESDGEDQGRKRERNSQLQRLLSRSFSTREDDDDEPVAELGRAAAAPPAAKPRNRISFAAALAAPPVLAAAAAPKPGGPPAAASAAADAEALESRIREQNYMGAALEQDLERLAKKQGDTAQMAAEVTARVNLAEPRIAKLGEAVQAAAAAAESAGNKAESVARTHATTRRLVGDVKLDAAAAAAPEAAAAAAPEPAGEDAGKSYEQKRKEKRAERAAAKKRKAEEASMTPEERARRAYEASAVTAAAPPAVAAAPAAPAPAAALEALAAPLREAADLALERASEADDKAERVLALALTVEATCDRGLRQSAAAIAAAEAAVEVENANASRQGTIEAELRALRRFQGEFEFKQEKYAERFEAGAAEHRGALATCEGIADGLERRCDDVDAHVRRMADHEARDAGRREREAAHLDKLAAWAAEQVEEVNAAAGRIDALERVATRAATEAADRATRHNLPNVLKPILRDWLEHSGVGPGVRQDELVARLGAMERELDALVGRVADGALEPRRPHPPAGTTAQVCISCNRPTGPHPEASDPFDVLDFLGGGDAPRFVPTLDVKHAAPAKAPARHPPRPQSAPPKRGKLNFVNGKWQTESPAPRGPPSSAEKMDLLLQRQYLSPSPPADKPAIHYKVPGNRPTTPRAIVAAGHQAHHRL</sequence>
<evidence type="ECO:0000313" key="2">
    <source>
        <dbReference type="EMBL" id="EGB05411.1"/>
    </source>
</evidence>
<feature type="compositionally biased region" description="Polar residues" evidence="1">
    <location>
        <begin position="218"/>
        <end position="227"/>
    </location>
</feature>
<feature type="compositionally biased region" description="Low complexity" evidence="1">
    <location>
        <begin position="439"/>
        <end position="448"/>
    </location>
</feature>
<reference evidence="2 3" key="1">
    <citation type="journal article" date="2011" name="Proc. Natl. Acad. Sci. U.S.A.">
        <title>Niche of harmful alga Aureococcus anophagefferens revealed through ecogenomics.</title>
        <authorList>
            <person name="Gobler C.J."/>
            <person name="Berry D.L."/>
            <person name="Dyhrman S.T."/>
            <person name="Wilhelm S.W."/>
            <person name="Salamov A."/>
            <person name="Lobanov A.V."/>
            <person name="Zhang Y."/>
            <person name="Collier J.L."/>
            <person name="Wurch L.L."/>
            <person name="Kustka A.B."/>
            <person name="Dill B.D."/>
            <person name="Shah M."/>
            <person name="VerBerkmoes N.C."/>
            <person name="Kuo A."/>
            <person name="Terry A."/>
            <person name="Pangilinan J."/>
            <person name="Lindquist E.A."/>
            <person name="Lucas S."/>
            <person name="Paulsen I.T."/>
            <person name="Hattenrath-Lehmann T.K."/>
            <person name="Talmage S.C."/>
            <person name="Walker E.A."/>
            <person name="Koch F."/>
            <person name="Burson A.M."/>
            <person name="Marcoval M.A."/>
            <person name="Tang Y.Z."/>
            <person name="Lecleir G.R."/>
            <person name="Coyne K.J."/>
            <person name="Berg G.M."/>
            <person name="Bertrand E.M."/>
            <person name="Saito M.A."/>
            <person name="Gladyshev V.N."/>
            <person name="Grigoriev I.V."/>
        </authorList>
    </citation>
    <scope>NUCLEOTIDE SEQUENCE [LARGE SCALE GENOMIC DNA]</scope>
    <source>
        <strain evidence="3">CCMP 1984</strain>
    </source>
</reference>
<feature type="compositionally biased region" description="Basic and acidic residues" evidence="1">
    <location>
        <begin position="160"/>
        <end position="211"/>
    </location>
</feature>
<protein>
    <submittedName>
        <fullName evidence="2">Uncharacterized protein</fullName>
    </submittedName>
</protein>
<feature type="region of interest" description="Disordered" evidence="1">
    <location>
        <begin position="814"/>
        <end position="858"/>
    </location>
</feature>
<feature type="region of interest" description="Disordered" evidence="1">
    <location>
        <begin position="439"/>
        <end position="488"/>
    </location>
</feature>
<accession>F0YHA7</accession>
<gene>
    <name evidence="2" type="ORF">AURANDRAFT_66369</name>
</gene>
<feature type="compositionally biased region" description="Low complexity" evidence="1">
    <location>
        <begin position="268"/>
        <end position="277"/>
    </location>
</feature>